<evidence type="ECO:0000313" key="1">
    <source>
        <dbReference type="EMBL" id="MFC3531294.1"/>
    </source>
</evidence>
<keyword evidence="2" id="KW-1185">Reference proteome</keyword>
<dbReference type="RefSeq" id="WP_386088547.1">
    <property type="nucleotide sequence ID" value="NZ_JBHRXN010000009.1"/>
</dbReference>
<protein>
    <submittedName>
        <fullName evidence="1">DUF2325 domain-containing protein</fullName>
    </submittedName>
</protein>
<dbReference type="EMBL" id="JBHRXN010000009">
    <property type="protein sequence ID" value="MFC3531294.1"/>
    <property type="molecule type" value="Genomic_DNA"/>
</dbReference>
<gene>
    <name evidence="1" type="ORF">ACFOLG_03780</name>
</gene>
<comment type="caution">
    <text evidence="1">The sequence shown here is derived from an EMBL/GenBank/DDBJ whole genome shotgun (WGS) entry which is preliminary data.</text>
</comment>
<name>A0ABV7RAC8_9NEIS</name>
<dbReference type="Proteomes" id="UP001595741">
    <property type="component" value="Unassembled WGS sequence"/>
</dbReference>
<proteinExistence type="predicted"/>
<reference evidence="2" key="1">
    <citation type="journal article" date="2019" name="Int. J. Syst. Evol. Microbiol.">
        <title>The Global Catalogue of Microorganisms (GCM) 10K type strain sequencing project: providing services to taxonomists for standard genome sequencing and annotation.</title>
        <authorList>
            <consortium name="The Broad Institute Genomics Platform"/>
            <consortium name="The Broad Institute Genome Sequencing Center for Infectious Disease"/>
            <person name="Wu L."/>
            <person name="Ma J."/>
        </authorList>
    </citation>
    <scope>NUCLEOTIDE SEQUENCE [LARGE SCALE GENOMIC DNA]</scope>
    <source>
        <strain evidence="2">KCTC 42742</strain>
    </source>
</reference>
<sequence>MKAMIVGGDRIDTARRALLASGYGDVVHWSGRKPADLTRPLPAGVAHMVIMLDFINHNLARRMKDLARERRISVAYVGRKRQGGQAVAAGRRGCAQPLQAN</sequence>
<accession>A0ABV7RAC8</accession>
<evidence type="ECO:0000313" key="2">
    <source>
        <dbReference type="Proteomes" id="UP001595741"/>
    </source>
</evidence>
<organism evidence="1 2">
    <name type="scientific">Vogesella facilis</name>
    <dbReference type="NCBI Taxonomy" id="1655232"/>
    <lineage>
        <taxon>Bacteria</taxon>
        <taxon>Pseudomonadati</taxon>
        <taxon>Pseudomonadota</taxon>
        <taxon>Betaproteobacteria</taxon>
        <taxon>Neisseriales</taxon>
        <taxon>Chromobacteriaceae</taxon>
        <taxon>Vogesella</taxon>
    </lineage>
</organism>